<evidence type="ECO:0000313" key="2">
    <source>
        <dbReference type="EMBL" id="GHH97244.1"/>
    </source>
</evidence>
<name>A0ABQ3MX55_9BACI</name>
<evidence type="ECO:0000259" key="1">
    <source>
        <dbReference type="PROSITE" id="PS50965"/>
    </source>
</evidence>
<dbReference type="Proteomes" id="UP000637074">
    <property type="component" value="Unassembled WGS sequence"/>
</dbReference>
<protein>
    <recommendedName>
        <fullName evidence="1">NERD domain-containing protein</fullName>
    </recommendedName>
</protein>
<feature type="domain" description="NERD" evidence="1">
    <location>
        <begin position="41"/>
        <end position="157"/>
    </location>
</feature>
<sequence length="324" mass="38235">MIVKARTIPLKLLILAAILRRLPLSHEKYQAILEEFKRREAGYQGEVSLDYYYRYLPPQKYRILHDLNLPDGDYNCQIDTLLATPESILIVDVKNMTGKLIFDTDNQQFIQINNDKEKGYPDPIAQAERHKEYIRKWLAANGFPPVPIDYLVIIANPYTTYVITVPNARKVKPRVCKADAFLSKMQVFEKMYPDPVLSEKDLRKLCRLLIKLNTPPTNFLLSKYRIDRSEILPGVHCPKCKHLPMIRKKHKWYCTRCDFYSVDAHLGALMDYFLLYEMKITNKQFREFARLDSEDTAKRSLHNEKLNYYGTKKGRVYYPRVFPW</sequence>
<gene>
    <name evidence="2" type="ORF">AM1BK_07870</name>
</gene>
<accession>A0ABQ3MX55</accession>
<comment type="caution">
    <text evidence="2">The sequence shown here is derived from an EMBL/GenBank/DDBJ whole genome shotgun (WGS) entry which is preliminary data.</text>
</comment>
<proteinExistence type="predicted"/>
<dbReference type="EMBL" id="BNDS01000002">
    <property type="protein sequence ID" value="GHH97244.1"/>
    <property type="molecule type" value="Genomic_DNA"/>
</dbReference>
<dbReference type="InterPro" id="IPR011528">
    <property type="entry name" value="NERD"/>
</dbReference>
<dbReference type="RefSeq" id="WP_191269872.1">
    <property type="nucleotide sequence ID" value="NZ_BNDS01000002.1"/>
</dbReference>
<organism evidence="2 3">
    <name type="scientific">Neobacillus kokaensis</name>
    <dbReference type="NCBI Taxonomy" id="2759023"/>
    <lineage>
        <taxon>Bacteria</taxon>
        <taxon>Bacillati</taxon>
        <taxon>Bacillota</taxon>
        <taxon>Bacilli</taxon>
        <taxon>Bacillales</taxon>
        <taxon>Bacillaceae</taxon>
        <taxon>Neobacillus</taxon>
    </lineage>
</organism>
<evidence type="ECO:0000313" key="3">
    <source>
        <dbReference type="Proteomes" id="UP000637074"/>
    </source>
</evidence>
<dbReference type="PROSITE" id="PS50965">
    <property type="entry name" value="NERD"/>
    <property type="match status" value="1"/>
</dbReference>
<keyword evidence="3" id="KW-1185">Reference proteome</keyword>
<reference evidence="2 3" key="1">
    <citation type="journal article" date="2022" name="Int. J. Syst. Evol. Microbiol.">
        <title>Neobacillus kokaensis sp. nov., isolated from soil.</title>
        <authorList>
            <person name="Yuki K."/>
            <person name="Matsubara H."/>
            <person name="Yamaguchi S."/>
        </authorList>
    </citation>
    <scope>NUCLEOTIDE SEQUENCE [LARGE SCALE GENOMIC DNA]</scope>
    <source>
        <strain evidence="2 3">LOB 377</strain>
    </source>
</reference>
<dbReference type="Pfam" id="PF08378">
    <property type="entry name" value="NERD"/>
    <property type="match status" value="1"/>
</dbReference>